<dbReference type="GO" id="GO:0044547">
    <property type="term" value="F:DNA topoisomerase binding"/>
    <property type="evidence" value="ECO:0007669"/>
    <property type="project" value="TreeGrafter"/>
</dbReference>
<proteinExistence type="predicted"/>
<dbReference type="GO" id="GO:0000014">
    <property type="term" value="F:single-stranded DNA endodeoxyribonuclease activity"/>
    <property type="evidence" value="ECO:0007669"/>
    <property type="project" value="TreeGrafter"/>
</dbReference>
<dbReference type="InterPro" id="IPR036397">
    <property type="entry name" value="RNaseH_sf"/>
</dbReference>
<dbReference type="STRING" id="70415.A0A5S6Q8A6"/>
<dbReference type="GO" id="GO:0000729">
    <property type="term" value="P:DNA double-strand break processing"/>
    <property type="evidence" value="ECO:0007669"/>
    <property type="project" value="TreeGrafter"/>
</dbReference>
<dbReference type="Gene3D" id="3.30.420.10">
    <property type="entry name" value="Ribonuclease H-like superfamily/Ribonuclease H"/>
    <property type="match status" value="1"/>
</dbReference>
<dbReference type="WBParaSite" id="TMUE_1000003423.1">
    <property type="protein sequence ID" value="TMUE_1000003423.1"/>
    <property type="gene ID" value="WBGene00298716"/>
</dbReference>
<dbReference type="GO" id="GO:0003690">
    <property type="term" value="F:double-stranded DNA binding"/>
    <property type="evidence" value="ECO:0007669"/>
    <property type="project" value="TreeGrafter"/>
</dbReference>
<dbReference type="Proteomes" id="UP000046395">
    <property type="component" value="Unassembled WGS sequence"/>
</dbReference>
<name>A0A5S6Q8A6_TRIMR</name>
<dbReference type="GO" id="GO:0005634">
    <property type="term" value="C:nucleus"/>
    <property type="evidence" value="ECO:0007669"/>
    <property type="project" value="TreeGrafter"/>
</dbReference>
<dbReference type="GO" id="GO:0031297">
    <property type="term" value="P:replication fork processing"/>
    <property type="evidence" value="ECO:0007669"/>
    <property type="project" value="TreeGrafter"/>
</dbReference>
<dbReference type="InterPro" id="IPR052709">
    <property type="entry name" value="Transposase-MT_Hybrid"/>
</dbReference>
<dbReference type="GO" id="GO:0015074">
    <property type="term" value="P:DNA integration"/>
    <property type="evidence" value="ECO:0007669"/>
    <property type="project" value="TreeGrafter"/>
</dbReference>
<dbReference type="AlphaFoldDB" id="A0A5S6Q8A6"/>
<protein>
    <submittedName>
        <fullName evidence="2">Mos1 transposase HTH domain-containing protein</fullName>
    </submittedName>
</protein>
<organism evidence="1 2">
    <name type="scientific">Trichuris muris</name>
    <name type="common">Mouse whipworm</name>
    <dbReference type="NCBI Taxonomy" id="70415"/>
    <lineage>
        <taxon>Eukaryota</taxon>
        <taxon>Metazoa</taxon>
        <taxon>Ecdysozoa</taxon>
        <taxon>Nematoda</taxon>
        <taxon>Enoplea</taxon>
        <taxon>Dorylaimia</taxon>
        <taxon>Trichinellida</taxon>
        <taxon>Trichuridae</taxon>
        <taxon>Trichuris</taxon>
    </lineage>
</organism>
<dbReference type="GO" id="GO:0044774">
    <property type="term" value="P:mitotic DNA integrity checkpoint signaling"/>
    <property type="evidence" value="ECO:0007669"/>
    <property type="project" value="TreeGrafter"/>
</dbReference>
<evidence type="ECO:0000313" key="1">
    <source>
        <dbReference type="Proteomes" id="UP000046395"/>
    </source>
</evidence>
<sequence>MGTSELTEIQKLRRCEISSMLLLLNKNDPFLARIINYDEKCILHDNRRRSSQWLDKGVSPKRFPKPDVHQKKVLLIVWWSAKGIIHYSLLKSGETVMAQTYCSELEKMHEKLQRARPSLTNRKGPILLHDNARPHISKMTIQKLHHTGYETLPHPPYSSDLSPTDYHIFKHLDHFLNGKQFKNHEEAKNSFEEFIASKTPDF</sequence>
<dbReference type="GO" id="GO:0035861">
    <property type="term" value="C:site of double-strand break"/>
    <property type="evidence" value="ECO:0007669"/>
    <property type="project" value="TreeGrafter"/>
</dbReference>
<dbReference type="GO" id="GO:0046975">
    <property type="term" value="F:histone H3K36 methyltransferase activity"/>
    <property type="evidence" value="ECO:0007669"/>
    <property type="project" value="TreeGrafter"/>
</dbReference>
<dbReference type="GO" id="GO:0006303">
    <property type="term" value="P:double-strand break repair via nonhomologous end joining"/>
    <property type="evidence" value="ECO:0007669"/>
    <property type="project" value="TreeGrafter"/>
</dbReference>
<keyword evidence="1" id="KW-1185">Reference proteome</keyword>
<reference evidence="2" key="1">
    <citation type="submission" date="2019-12" db="UniProtKB">
        <authorList>
            <consortium name="WormBaseParasite"/>
        </authorList>
    </citation>
    <scope>IDENTIFICATION</scope>
</reference>
<dbReference type="GO" id="GO:0042800">
    <property type="term" value="F:histone H3K4 methyltransferase activity"/>
    <property type="evidence" value="ECO:0007669"/>
    <property type="project" value="TreeGrafter"/>
</dbReference>
<dbReference type="Pfam" id="PF01359">
    <property type="entry name" value="Transposase_1"/>
    <property type="match status" value="1"/>
</dbReference>
<dbReference type="GO" id="GO:0000793">
    <property type="term" value="C:condensed chromosome"/>
    <property type="evidence" value="ECO:0007669"/>
    <property type="project" value="TreeGrafter"/>
</dbReference>
<dbReference type="GO" id="GO:0003697">
    <property type="term" value="F:single-stranded DNA binding"/>
    <property type="evidence" value="ECO:0007669"/>
    <property type="project" value="TreeGrafter"/>
</dbReference>
<dbReference type="PANTHER" id="PTHR46060">
    <property type="entry name" value="MARINER MOS1 TRANSPOSASE-LIKE PROTEIN"/>
    <property type="match status" value="1"/>
</dbReference>
<accession>A0A5S6Q8A6</accession>
<evidence type="ECO:0000313" key="2">
    <source>
        <dbReference type="WBParaSite" id="TMUE_1000003423.1"/>
    </source>
</evidence>
<dbReference type="PANTHER" id="PTHR46060:SF2">
    <property type="entry name" value="HISTONE-LYSINE N-METHYLTRANSFERASE SETMAR"/>
    <property type="match status" value="1"/>
</dbReference>
<dbReference type="InterPro" id="IPR001888">
    <property type="entry name" value="Transposase_1"/>
</dbReference>